<gene>
    <name evidence="9" type="ORF">JD292_05795</name>
</gene>
<keyword evidence="3 6" id="KW-0812">Transmembrane</keyword>
<feature type="transmembrane region" description="Helical" evidence="6">
    <location>
        <begin position="20"/>
        <end position="41"/>
    </location>
</feature>
<dbReference type="PANTHER" id="PTHR30177">
    <property type="entry name" value="GLYCINE BETAINE/L-PROLINE TRANSPORT SYSTEM PERMEASE PROTEIN PROW"/>
    <property type="match status" value="1"/>
</dbReference>
<dbReference type="CDD" id="cd06261">
    <property type="entry name" value="TM_PBP2"/>
    <property type="match status" value="1"/>
</dbReference>
<evidence type="ECO:0000256" key="5">
    <source>
        <dbReference type="ARBA" id="ARBA00023136"/>
    </source>
</evidence>
<dbReference type="EMBL" id="JAEHOI010000005">
    <property type="protein sequence ID" value="MBK0421581.1"/>
    <property type="molecule type" value="Genomic_DNA"/>
</dbReference>
<dbReference type="PROSITE" id="PS50928">
    <property type="entry name" value="ABC_TM1"/>
    <property type="match status" value="1"/>
</dbReference>
<evidence type="ECO:0000313" key="10">
    <source>
        <dbReference type="Proteomes" id="UP000618733"/>
    </source>
</evidence>
<feature type="transmembrane region" description="Helical" evidence="6">
    <location>
        <begin position="79"/>
        <end position="96"/>
    </location>
</feature>
<comment type="caution">
    <text evidence="9">The sequence shown here is derived from an EMBL/GenBank/DDBJ whole genome shotgun (WGS) entry which is preliminary data.</text>
</comment>
<keyword evidence="2 6" id="KW-0813">Transport</keyword>
<evidence type="ECO:0000256" key="2">
    <source>
        <dbReference type="ARBA" id="ARBA00022448"/>
    </source>
</evidence>
<evidence type="ECO:0000256" key="7">
    <source>
        <dbReference type="SAM" id="MobiDB-lite"/>
    </source>
</evidence>
<feature type="region of interest" description="Disordered" evidence="7">
    <location>
        <begin position="214"/>
        <end position="259"/>
    </location>
</feature>
<feature type="transmembrane region" description="Helical" evidence="6">
    <location>
        <begin position="179"/>
        <end position="197"/>
    </location>
</feature>
<feature type="domain" description="ABC transmembrane type-1" evidence="8">
    <location>
        <begin position="15"/>
        <end position="197"/>
    </location>
</feature>
<proteinExistence type="inferred from homology"/>
<comment type="subcellular location">
    <subcellularLocation>
        <location evidence="6">Cell membrane</location>
        <topology evidence="6">Multi-pass membrane protein</topology>
    </subcellularLocation>
    <subcellularLocation>
        <location evidence="1">Membrane</location>
        <topology evidence="1">Multi-pass membrane protein</topology>
    </subcellularLocation>
</comment>
<evidence type="ECO:0000259" key="8">
    <source>
        <dbReference type="PROSITE" id="PS50928"/>
    </source>
</evidence>
<reference evidence="9" key="1">
    <citation type="submission" date="2020-12" db="EMBL/GenBank/DDBJ databases">
        <title>Leucobacter sp. CAS2, isolated from Chromium sludge.</title>
        <authorList>
            <person name="Xu Z."/>
        </authorList>
    </citation>
    <scope>NUCLEOTIDE SEQUENCE</scope>
    <source>
        <strain evidence="9">CSA2</strain>
    </source>
</reference>
<dbReference type="Proteomes" id="UP000618733">
    <property type="component" value="Unassembled WGS sequence"/>
</dbReference>
<dbReference type="GO" id="GO:0055085">
    <property type="term" value="P:transmembrane transport"/>
    <property type="evidence" value="ECO:0007669"/>
    <property type="project" value="InterPro"/>
</dbReference>
<evidence type="ECO:0000313" key="9">
    <source>
        <dbReference type="EMBL" id="MBK0421581.1"/>
    </source>
</evidence>
<protein>
    <submittedName>
        <fullName evidence="9">ABC transporter permease</fullName>
    </submittedName>
</protein>
<organism evidence="9 10">
    <name type="scientific">Leucobacter edaphi</name>
    <dbReference type="NCBI Taxonomy" id="2796472"/>
    <lineage>
        <taxon>Bacteria</taxon>
        <taxon>Bacillati</taxon>
        <taxon>Actinomycetota</taxon>
        <taxon>Actinomycetes</taxon>
        <taxon>Micrococcales</taxon>
        <taxon>Microbacteriaceae</taxon>
        <taxon>Leucobacter</taxon>
    </lineage>
</organism>
<dbReference type="InterPro" id="IPR035906">
    <property type="entry name" value="MetI-like_sf"/>
</dbReference>
<dbReference type="SUPFAM" id="SSF161098">
    <property type="entry name" value="MetI-like"/>
    <property type="match status" value="1"/>
</dbReference>
<comment type="similarity">
    <text evidence="6">Belongs to the binding-protein-dependent transport system permease family.</text>
</comment>
<evidence type="ECO:0000256" key="1">
    <source>
        <dbReference type="ARBA" id="ARBA00004141"/>
    </source>
</evidence>
<sequence>MNWAFENWQALLGLIAQHALLAAAPTLIGLAIAIPLGLLLHRTRAPRAIAFAVGGIIFTIPSLALFVVIPSIIGTQILNPINVVIALSCYSAALLLRSVFEALDSVDPVVRDAALAIGTSRVRLALGTDLPLAIPVLTAGARVVAVTNVSLVSVGAVIGVGGLGQLFTAGYQRNYPDQILAGILAILVLAFVFDRVLSLIGRILTPWTRAGVARRGSGNGNGSGSTETPGAALTGTASTARASNSRAGAHPSEEVADVR</sequence>
<feature type="transmembrane region" description="Helical" evidence="6">
    <location>
        <begin position="143"/>
        <end position="167"/>
    </location>
</feature>
<name>A0A934UXG7_9MICO</name>
<dbReference type="InterPro" id="IPR051204">
    <property type="entry name" value="ABC_transp_perm/SBD"/>
</dbReference>
<evidence type="ECO:0000256" key="3">
    <source>
        <dbReference type="ARBA" id="ARBA00022692"/>
    </source>
</evidence>
<dbReference type="Pfam" id="PF00528">
    <property type="entry name" value="BPD_transp_1"/>
    <property type="match status" value="1"/>
</dbReference>
<feature type="compositionally biased region" description="Low complexity" evidence="7">
    <location>
        <begin position="234"/>
        <end position="249"/>
    </location>
</feature>
<dbReference type="GO" id="GO:0005886">
    <property type="term" value="C:plasma membrane"/>
    <property type="evidence" value="ECO:0007669"/>
    <property type="project" value="UniProtKB-SubCell"/>
</dbReference>
<accession>A0A934UXG7</accession>
<dbReference type="PANTHER" id="PTHR30177:SF4">
    <property type="entry name" value="OSMOPROTECTANT IMPORT PERMEASE PROTEIN OSMW"/>
    <property type="match status" value="1"/>
</dbReference>
<evidence type="ECO:0000256" key="4">
    <source>
        <dbReference type="ARBA" id="ARBA00022989"/>
    </source>
</evidence>
<dbReference type="Gene3D" id="1.10.3720.10">
    <property type="entry name" value="MetI-like"/>
    <property type="match status" value="1"/>
</dbReference>
<evidence type="ECO:0000256" key="6">
    <source>
        <dbReference type="RuleBase" id="RU363032"/>
    </source>
</evidence>
<dbReference type="InterPro" id="IPR000515">
    <property type="entry name" value="MetI-like"/>
</dbReference>
<dbReference type="AlphaFoldDB" id="A0A934UXG7"/>
<keyword evidence="5 6" id="KW-0472">Membrane</keyword>
<keyword evidence="10" id="KW-1185">Reference proteome</keyword>
<keyword evidence="4 6" id="KW-1133">Transmembrane helix</keyword>
<feature type="transmembrane region" description="Helical" evidence="6">
    <location>
        <begin position="48"/>
        <end position="73"/>
    </location>
</feature>
<dbReference type="RefSeq" id="WP_200131795.1">
    <property type="nucleotide sequence ID" value="NZ_JAEHOI010000005.1"/>
</dbReference>
<dbReference type="GO" id="GO:0031460">
    <property type="term" value="P:glycine betaine transport"/>
    <property type="evidence" value="ECO:0007669"/>
    <property type="project" value="TreeGrafter"/>
</dbReference>